<organism evidence="1 2">
    <name type="scientific">Paenibacillus nicotianae</name>
    <dbReference type="NCBI Taxonomy" id="1526551"/>
    <lineage>
        <taxon>Bacteria</taxon>
        <taxon>Bacillati</taxon>
        <taxon>Bacillota</taxon>
        <taxon>Bacilli</taxon>
        <taxon>Bacillales</taxon>
        <taxon>Paenibacillaceae</taxon>
        <taxon>Paenibacillus</taxon>
    </lineage>
</organism>
<accession>A0ABW4UXV7</accession>
<gene>
    <name evidence="1" type="ORF">ACFSGI_15575</name>
</gene>
<keyword evidence="2" id="KW-1185">Reference proteome</keyword>
<dbReference type="EMBL" id="JBHUGF010000010">
    <property type="protein sequence ID" value="MFD1991393.1"/>
    <property type="molecule type" value="Genomic_DNA"/>
</dbReference>
<protein>
    <recommendedName>
        <fullName evidence="3">Control of competence regulator ComK, YlbF/YmcA</fullName>
    </recommendedName>
</protein>
<comment type="caution">
    <text evidence="1">The sequence shown here is derived from an EMBL/GenBank/DDBJ whole genome shotgun (WGS) entry which is preliminary data.</text>
</comment>
<evidence type="ECO:0000313" key="1">
    <source>
        <dbReference type="EMBL" id="MFD1991393.1"/>
    </source>
</evidence>
<dbReference type="Proteomes" id="UP001597403">
    <property type="component" value="Unassembled WGS sequence"/>
</dbReference>
<evidence type="ECO:0000313" key="2">
    <source>
        <dbReference type="Proteomes" id="UP001597403"/>
    </source>
</evidence>
<dbReference type="RefSeq" id="WP_204825135.1">
    <property type="nucleotide sequence ID" value="NZ_JBHUGF010000010.1"/>
</dbReference>
<name>A0ABW4UXV7_9BACL</name>
<sequence length="97" mass="11507">MFTTPQSLEIMLEPLIRKRLELLYSDLQEAESTYVSLRNECDKQFSVMRNSLPDHLQHTAFMYEDVQLELQAIVESRIYLQGFKDAIELFSELNIYK</sequence>
<proteinExistence type="predicted"/>
<reference evidence="2" key="1">
    <citation type="journal article" date="2019" name="Int. J. Syst. Evol. Microbiol.">
        <title>The Global Catalogue of Microorganisms (GCM) 10K type strain sequencing project: providing services to taxonomists for standard genome sequencing and annotation.</title>
        <authorList>
            <consortium name="The Broad Institute Genomics Platform"/>
            <consortium name="The Broad Institute Genome Sequencing Center for Infectious Disease"/>
            <person name="Wu L."/>
            <person name="Ma J."/>
        </authorList>
    </citation>
    <scope>NUCLEOTIDE SEQUENCE [LARGE SCALE GENOMIC DNA]</scope>
    <source>
        <strain evidence="2">CGMCC 1.15067</strain>
    </source>
</reference>
<evidence type="ECO:0008006" key="3">
    <source>
        <dbReference type="Google" id="ProtNLM"/>
    </source>
</evidence>